<dbReference type="Gene3D" id="3.40.1440.10">
    <property type="entry name" value="GIY-YIG endonuclease"/>
    <property type="match status" value="1"/>
</dbReference>
<dbReference type="InterPro" id="IPR047296">
    <property type="entry name" value="GIY-YIG_UvrC_Cho"/>
</dbReference>
<reference evidence="3 4" key="1">
    <citation type="journal article" date="2016" name="Environ. Microbiol.">
        <title>Genomic resolution of a cold subsurface aquifer community provides metabolic insights for novel microbes adapted to high CO concentrations.</title>
        <authorList>
            <person name="Probst A.J."/>
            <person name="Castelle C.J."/>
            <person name="Singh A."/>
            <person name="Brown C.T."/>
            <person name="Anantharaman K."/>
            <person name="Sharon I."/>
            <person name="Hug L.A."/>
            <person name="Burstein D."/>
            <person name="Emerson J.B."/>
            <person name="Thomas B.C."/>
            <person name="Banfield J.F."/>
        </authorList>
    </citation>
    <scope>NUCLEOTIDE SEQUENCE [LARGE SCALE GENOMIC DNA]</scope>
    <source>
        <strain evidence="3">CG2_30_33_16</strain>
    </source>
</reference>
<evidence type="ECO:0000259" key="1">
    <source>
        <dbReference type="PROSITE" id="PS50164"/>
    </source>
</evidence>
<dbReference type="PROSITE" id="PS50165">
    <property type="entry name" value="UVRC"/>
    <property type="match status" value="1"/>
</dbReference>
<dbReference type="Pfam" id="PF01541">
    <property type="entry name" value="GIY-YIG"/>
    <property type="match status" value="1"/>
</dbReference>
<dbReference type="InterPro" id="IPR000305">
    <property type="entry name" value="GIY-YIG_endonuc"/>
</dbReference>
<dbReference type="GO" id="GO:0009380">
    <property type="term" value="C:excinuclease repair complex"/>
    <property type="evidence" value="ECO:0007669"/>
    <property type="project" value="TreeGrafter"/>
</dbReference>
<evidence type="ECO:0000313" key="3">
    <source>
        <dbReference type="EMBL" id="OIP84564.1"/>
    </source>
</evidence>
<dbReference type="AlphaFoldDB" id="A0A1J5HIV1"/>
<dbReference type="PANTHER" id="PTHR30562">
    <property type="entry name" value="UVRC/OXIDOREDUCTASE"/>
    <property type="match status" value="1"/>
</dbReference>
<feature type="domain" description="UvrC family homology region profile" evidence="2">
    <location>
        <begin position="176"/>
        <end position="359"/>
    </location>
</feature>
<dbReference type="Pfam" id="PF08459">
    <property type="entry name" value="UvrC_RNaseH_dom"/>
    <property type="match status" value="1"/>
</dbReference>
<dbReference type="InterPro" id="IPR050066">
    <property type="entry name" value="UvrABC_protein_C"/>
</dbReference>
<dbReference type="SMART" id="SM00465">
    <property type="entry name" value="GIYc"/>
    <property type="match status" value="1"/>
</dbReference>
<gene>
    <name evidence="3" type="ORF">AUK04_02270</name>
</gene>
<proteinExistence type="predicted"/>
<dbReference type="InterPro" id="IPR038476">
    <property type="entry name" value="UvrC_RNase_H_dom_sf"/>
</dbReference>
<dbReference type="InterPro" id="IPR036876">
    <property type="entry name" value="UVR_dom_sf"/>
</dbReference>
<dbReference type="SUPFAM" id="SSF82771">
    <property type="entry name" value="GIY-YIG endonuclease"/>
    <property type="match status" value="1"/>
</dbReference>
<evidence type="ECO:0008006" key="5">
    <source>
        <dbReference type="Google" id="ProtNLM"/>
    </source>
</evidence>
<accession>A0A1J5HIV1</accession>
<dbReference type="PANTHER" id="PTHR30562:SF1">
    <property type="entry name" value="UVRABC SYSTEM PROTEIN C"/>
    <property type="match status" value="1"/>
</dbReference>
<evidence type="ECO:0000313" key="4">
    <source>
        <dbReference type="Proteomes" id="UP000183758"/>
    </source>
</evidence>
<comment type="caution">
    <text evidence="3">The sequence shown here is derived from an EMBL/GenBank/DDBJ whole genome shotgun (WGS) entry which is preliminary data.</text>
</comment>
<dbReference type="EMBL" id="MNZM01000053">
    <property type="protein sequence ID" value="OIP84564.1"/>
    <property type="molecule type" value="Genomic_DNA"/>
</dbReference>
<dbReference type="SUPFAM" id="SSF46600">
    <property type="entry name" value="C-terminal UvrC-binding domain of UvrB"/>
    <property type="match status" value="1"/>
</dbReference>
<dbReference type="InterPro" id="IPR035901">
    <property type="entry name" value="GIY-YIG_endonuc_sf"/>
</dbReference>
<protein>
    <recommendedName>
        <fullName evidence="5">Excinuclease ABC subunit C</fullName>
    </recommendedName>
</protein>
<dbReference type="Proteomes" id="UP000183758">
    <property type="component" value="Unassembled WGS sequence"/>
</dbReference>
<dbReference type="GO" id="GO:0006289">
    <property type="term" value="P:nucleotide-excision repair"/>
    <property type="evidence" value="ECO:0007669"/>
    <property type="project" value="InterPro"/>
</dbReference>
<sequence length="432" mass="51149">MLDIDNLPSTIGIYLFKNKDRVLYVGKSINIKVRVKSHIKNAELNQKEALIIQKSDHVEYLITDSEFSALLLESQLINKYQPKYNLILKDDKTPLYIKITIKDRYPKVFVVRKENNKQSIYFGPFSSRKNTEIILRQIRKIIPFCTDKKISNKSCFYSKVGLCNPCPNIIEKTSDNKLLIKHYQKNIRLLIKLLKGETNEVKKQWQKELIIHNNKKAYEKAIIYRDRLIMLERLTTLHFQNDIIEGKINQSLKVNEALYDLQKILITYYTEINILNRIECYDISTWMQNSTTASQVVMTDGYVDKKQYRRFKINNQKLQSDVERLHEVMRRRLRQNWPKPDLFIIDGGRPQIDTIKLILDELKLKIPLIGIAKRPDRIIIGKKTVSQSGLFSYPTLFFKNNRPGFNLIRQLRDEAHRFAKKYHLLLRNKMML</sequence>
<dbReference type="CDD" id="cd10434">
    <property type="entry name" value="GIY-YIG_UvrC_Cho"/>
    <property type="match status" value="1"/>
</dbReference>
<dbReference type="PROSITE" id="PS50164">
    <property type="entry name" value="GIY_YIG"/>
    <property type="match status" value="1"/>
</dbReference>
<evidence type="ECO:0000259" key="2">
    <source>
        <dbReference type="PROSITE" id="PS50165"/>
    </source>
</evidence>
<name>A0A1J5HIV1_9BACT</name>
<organism evidence="3 4">
    <name type="scientific">Candidatus Roizmanbacteria bacterium CG2_30_33_16</name>
    <dbReference type="NCBI Taxonomy" id="1805340"/>
    <lineage>
        <taxon>Bacteria</taxon>
        <taxon>Candidatus Roizmaniibacteriota</taxon>
    </lineage>
</organism>
<feature type="domain" description="GIY-YIG" evidence="1">
    <location>
        <begin position="9"/>
        <end position="86"/>
    </location>
</feature>
<dbReference type="GO" id="GO:0009381">
    <property type="term" value="F:excinuclease ABC activity"/>
    <property type="evidence" value="ECO:0007669"/>
    <property type="project" value="InterPro"/>
</dbReference>
<dbReference type="Gene3D" id="3.30.420.340">
    <property type="entry name" value="UvrC, RNAse H endonuclease domain"/>
    <property type="match status" value="1"/>
</dbReference>
<dbReference type="InterPro" id="IPR001162">
    <property type="entry name" value="UvrC_RNase_H_dom"/>
</dbReference>